<proteinExistence type="predicted"/>
<keyword evidence="1" id="KW-0472">Membrane</keyword>
<dbReference type="Gene3D" id="2.120.10.30">
    <property type="entry name" value="TolB, C-terminal domain"/>
    <property type="match status" value="1"/>
</dbReference>
<dbReference type="AlphaFoldDB" id="A0A7W7ZXS6"/>
<accession>A0A7W7ZXS6</accession>
<dbReference type="EMBL" id="JACHIN010000001">
    <property type="protein sequence ID" value="MBB5075802.1"/>
    <property type="molecule type" value="Genomic_DNA"/>
</dbReference>
<dbReference type="SUPFAM" id="SSF82171">
    <property type="entry name" value="DPP6 N-terminal domain-like"/>
    <property type="match status" value="1"/>
</dbReference>
<keyword evidence="3" id="KW-1185">Reference proteome</keyword>
<feature type="transmembrane region" description="Helical" evidence="1">
    <location>
        <begin position="41"/>
        <end position="62"/>
    </location>
</feature>
<name>A0A7W7ZXS6_9ACTN</name>
<evidence type="ECO:0000313" key="3">
    <source>
        <dbReference type="Proteomes" id="UP000568380"/>
    </source>
</evidence>
<keyword evidence="1" id="KW-0812">Transmembrane</keyword>
<gene>
    <name evidence="2" type="ORF">HNR40_001248</name>
</gene>
<evidence type="ECO:0000313" key="2">
    <source>
        <dbReference type="EMBL" id="MBB5075802.1"/>
    </source>
</evidence>
<organism evidence="2 3">
    <name type="scientific">Nonomuraea endophytica</name>
    <dbReference type="NCBI Taxonomy" id="714136"/>
    <lineage>
        <taxon>Bacteria</taxon>
        <taxon>Bacillati</taxon>
        <taxon>Actinomycetota</taxon>
        <taxon>Actinomycetes</taxon>
        <taxon>Streptosporangiales</taxon>
        <taxon>Streptosporangiaceae</taxon>
        <taxon>Nonomuraea</taxon>
    </lineage>
</organism>
<sequence length="410" mass="44554">MRSEEDLVRTLRAAADQAKPLPGGLTEAVAARRRGHKKGQWARMALAAAAVVVLVGGTAFALSSGGGQAGPATQITTTSTTSPIEHVTVVWPEAIAKVPRVASNGWKYRPVATISPTEILLAADKSFEKAGRVVVYDMTTKTTRELGEVPEPRRGYFVQEWGSNDQQIVWYGETPNNKDVWADIWVMPRAGGEPRRLTELTGDQARIEVLSVTADHVVWSVRAGGVYRIPLTGGEPEKIQGTDDLHLNAWPWAYAFGPGPQGKRNQTRLVNLETGNSIDISVDKGDEGVLCNEHKCIGTRDDRMFSQGPQGDSRKLLPKGMAMHTPEERLQDDVLSVVGGGSNGQQAYDLRSDRLVSFGKEGLGYWTLPGLLAWDDDAEGVQKCENDSCTTEEKGGGKELTVVNLKAIRR</sequence>
<dbReference type="Proteomes" id="UP000568380">
    <property type="component" value="Unassembled WGS sequence"/>
</dbReference>
<evidence type="ECO:0000256" key="1">
    <source>
        <dbReference type="SAM" id="Phobius"/>
    </source>
</evidence>
<evidence type="ECO:0008006" key="4">
    <source>
        <dbReference type="Google" id="ProtNLM"/>
    </source>
</evidence>
<dbReference type="InterPro" id="IPR011042">
    <property type="entry name" value="6-blade_b-propeller_TolB-like"/>
</dbReference>
<protein>
    <recommendedName>
        <fullName evidence="4">WD40 repeat domain-containing protein</fullName>
    </recommendedName>
</protein>
<dbReference type="RefSeq" id="WP_184958951.1">
    <property type="nucleotide sequence ID" value="NZ_JACHIN010000001.1"/>
</dbReference>
<comment type="caution">
    <text evidence="2">The sequence shown here is derived from an EMBL/GenBank/DDBJ whole genome shotgun (WGS) entry which is preliminary data.</text>
</comment>
<reference evidence="2 3" key="1">
    <citation type="submission" date="2020-08" db="EMBL/GenBank/DDBJ databases">
        <title>Genomic Encyclopedia of Type Strains, Phase IV (KMG-IV): sequencing the most valuable type-strain genomes for metagenomic binning, comparative biology and taxonomic classification.</title>
        <authorList>
            <person name="Goeker M."/>
        </authorList>
    </citation>
    <scope>NUCLEOTIDE SEQUENCE [LARGE SCALE GENOMIC DNA]</scope>
    <source>
        <strain evidence="2 3">DSM 45385</strain>
    </source>
</reference>
<keyword evidence="1" id="KW-1133">Transmembrane helix</keyword>